<dbReference type="Proteomes" id="UP001215598">
    <property type="component" value="Unassembled WGS sequence"/>
</dbReference>
<sequence>MIAVFMKYEAFKRNVGFRLEDKYRWKITSEETDRECQSIFETKYLSVLGGARDPAPIFVCLEGEKSTTKFPIDVQNYLGMDKPEARCQNLIQRTADALSPNAVAITLLALQSDNIRLNVHVALESGMLHCTMFLFLTTCNMQGPPHDFQFQVSGMLCAPGDSADPGHHVTFSDLNMHIPPITALQEAYKAFYTSKLIYKLNQWLAAHPDQSGILRRNRQPQHSHVVDVNRFMNIRCIREFSNLDFWYRAKFGQSSYLAYAVLAL</sequence>
<gene>
    <name evidence="1" type="ORF">B0H16DRAFT_1483119</name>
</gene>
<dbReference type="AlphaFoldDB" id="A0AAD7DYC6"/>
<evidence type="ECO:0000313" key="2">
    <source>
        <dbReference type="Proteomes" id="UP001215598"/>
    </source>
</evidence>
<protein>
    <submittedName>
        <fullName evidence="1">Uncharacterized protein</fullName>
    </submittedName>
</protein>
<evidence type="ECO:0000313" key="1">
    <source>
        <dbReference type="EMBL" id="KAJ7702625.1"/>
    </source>
</evidence>
<name>A0AAD7DYC6_9AGAR</name>
<comment type="caution">
    <text evidence="1">The sequence shown here is derived from an EMBL/GenBank/DDBJ whole genome shotgun (WGS) entry which is preliminary data.</text>
</comment>
<accession>A0AAD7DYC6</accession>
<proteinExistence type="predicted"/>
<dbReference type="EMBL" id="JARKIB010000512">
    <property type="protein sequence ID" value="KAJ7702625.1"/>
    <property type="molecule type" value="Genomic_DNA"/>
</dbReference>
<reference evidence="1" key="1">
    <citation type="submission" date="2023-03" db="EMBL/GenBank/DDBJ databases">
        <title>Massive genome expansion in bonnet fungi (Mycena s.s.) driven by repeated elements and novel gene families across ecological guilds.</title>
        <authorList>
            <consortium name="Lawrence Berkeley National Laboratory"/>
            <person name="Harder C.B."/>
            <person name="Miyauchi S."/>
            <person name="Viragh M."/>
            <person name="Kuo A."/>
            <person name="Thoen E."/>
            <person name="Andreopoulos B."/>
            <person name="Lu D."/>
            <person name="Skrede I."/>
            <person name="Drula E."/>
            <person name="Henrissat B."/>
            <person name="Morin E."/>
            <person name="Kohler A."/>
            <person name="Barry K."/>
            <person name="LaButti K."/>
            <person name="Morin E."/>
            <person name="Salamov A."/>
            <person name="Lipzen A."/>
            <person name="Mereny Z."/>
            <person name="Hegedus B."/>
            <person name="Baldrian P."/>
            <person name="Stursova M."/>
            <person name="Weitz H."/>
            <person name="Taylor A."/>
            <person name="Grigoriev I.V."/>
            <person name="Nagy L.G."/>
            <person name="Martin F."/>
            <person name="Kauserud H."/>
        </authorList>
    </citation>
    <scope>NUCLEOTIDE SEQUENCE</scope>
    <source>
        <strain evidence="1">CBHHK182m</strain>
    </source>
</reference>
<keyword evidence="2" id="KW-1185">Reference proteome</keyword>
<organism evidence="1 2">
    <name type="scientific">Mycena metata</name>
    <dbReference type="NCBI Taxonomy" id="1033252"/>
    <lineage>
        <taxon>Eukaryota</taxon>
        <taxon>Fungi</taxon>
        <taxon>Dikarya</taxon>
        <taxon>Basidiomycota</taxon>
        <taxon>Agaricomycotina</taxon>
        <taxon>Agaricomycetes</taxon>
        <taxon>Agaricomycetidae</taxon>
        <taxon>Agaricales</taxon>
        <taxon>Marasmiineae</taxon>
        <taxon>Mycenaceae</taxon>
        <taxon>Mycena</taxon>
    </lineage>
</organism>